<keyword evidence="1" id="KW-1133">Transmembrane helix</keyword>
<evidence type="ECO:0000313" key="2">
    <source>
        <dbReference type="Proteomes" id="UP000887566"/>
    </source>
</evidence>
<evidence type="ECO:0000313" key="3">
    <source>
        <dbReference type="WBParaSite" id="PSAMB.scaffold6397size9583.g28430.t1"/>
    </source>
</evidence>
<accession>A0A914X546</accession>
<name>A0A914X546_9BILA</name>
<proteinExistence type="predicted"/>
<keyword evidence="1" id="KW-0812">Transmembrane</keyword>
<feature type="transmembrane region" description="Helical" evidence="1">
    <location>
        <begin position="59"/>
        <end position="86"/>
    </location>
</feature>
<feature type="transmembrane region" description="Helical" evidence="1">
    <location>
        <begin position="124"/>
        <end position="146"/>
    </location>
</feature>
<sequence length="154" mass="17091">MGCLFGEGRFWENPALSHQLSGSSQSVLLGFIRFSTVRHFSDQRFDLSALLIPKTSKFAFYQVIMMRCSAFTFIAVIVAIVAVVSGEETHDKDTKNDIVYIIIGIVVSLIVWSIVAVIGYKIANWTICACVLVVLFGPLGMCFAIFMPKRSRAD</sequence>
<protein>
    <submittedName>
        <fullName evidence="3">Uncharacterized protein</fullName>
    </submittedName>
</protein>
<dbReference type="AlphaFoldDB" id="A0A914X546"/>
<keyword evidence="1" id="KW-0472">Membrane</keyword>
<reference evidence="3" key="1">
    <citation type="submission" date="2022-11" db="UniProtKB">
        <authorList>
            <consortium name="WormBaseParasite"/>
        </authorList>
    </citation>
    <scope>IDENTIFICATION</scope>
</reference>
<feature type="transmembrane region" description="Helical" evidence="1">
    <location>
        <begin position="98"/>
        <end position="118"/>
    </location>
</feature>
<dbReference type="WBParaSite" id="PSAMB.scaffold6397size9583.g28430.t1">
    <property type="protein sequence ID" value="PSAMB.scaffold6397size9583.g28430.t1"/>
    <property type="gene ID" value="PSAMB.scaffold6397size9583.g28430"/>
</dbReference>
<keyword evidence="2" id="KW-1185">Reference proteome</keyword>
<evidence type="ECO:0000256" key="1">
    <source>
        <dbReference type="SAM" id="Phobius"/>
    </source>
</evidence>
<organism evidence="2 3">
    <name type="scientific">Plectus sambesii</name>
    <dbReference type="NCBI Taxonomy" id="2011161"/>
    <lineage>
        <taxon>Eukaryota</taxon>
        <taxon>Metazoa</taxon>
        <taxon>Ecdysozoa</taxon>
        <taxon>Nematoda</taxon>
        <taxon>Chromadorea</taxon>
        <taxon>Plectida</taxon>
        <taxon>Plectina</taxon>
        <taxon>Plectoidea</taxon>
        <taxon>Plectidae</taxon>
        <taxon>Plectus</taxon>
    </lineage>
</organism>
<dbReference type="Proteomes" id="UP000887566">
    <property type="component" value="Unplaced"/>
</dbReference>